<dbReference type="PANTHER" id="PTHR46810:SF1">
    <property type="entry name" value="INACTIVE POLYGLYCYLASE TTLL10"/>
    <property type="match status" value="1"/>
</dbReference>
<dbReference type="InterPro" id="IPR027752">
    <property type="entry name" value="TTLL10"/>
</dbReference>
<dbReference type="SUPFAM" id="SSF56059">
    <property type="entry name" value="Glutathione synthetase ATP-binding domain-like"/>
    <property type="match status" value="1"/>
</dbReference>
<dbReference type="AlphaFoldDB" id="A0A1I8FLT8"/>
<accession>A0A1I8FLT8</accession>
<dbReference type="Pfam" id="PF03133">
    <property type="entry name" value="TTL"/>
    <property type="match status" value="1"/>
</dbReference>
<protein>
    <submittedName>
        <fullName evidence="2">Tubulin--tyrosine ligase-like protein 9</fullName>
    </submittedName>
</protein>
<evidence type="ECO:0000313" key="1">
    <source>
        <dbReference type="Proteomes" id="UP000095280"/>
    </source>
</evidence>
<evidence type="ECO:0000313" key="2">
    <source>
        <dbReference type="WBParaSite" id="maker-unitig_39641-snap-gene-0.2-mRNA-1"/>
    </source>
</evidence>
<proteinExistence type="predicted"/>
<dbReference type="InterPro" id="IPR004344">
    <property type="entry name" value="TTL/TTLL_fam"/>
</dbReference>
<dbReference type="Proteomes" id="UP000095280">
    <property type="component" value="Unplaced"/>
</dbReference>
<dbReference type="PANTHER" id="PTHR46810">
    <property type="entry name" value="INACTIVE POLYGLYCYLASE TTLL10"/>
    <property type="match status" value="1"/>
</dbReference>
<keyword evidence="1" id="KW-1185">Reference proteome</keyword>
<name>A0A1I8FLT8_9PLAT</name>
<sequence>MAMDKMGWTRTSDKLSDNWKLRWTETKGVINYSALRDGDQLRAERAAKNCNCPDFFPETYVLDYPKAREPFFLRHLKPGEIWINKPTGLNQGKGIYLVRDPVQFREELRAKEEAKANGSSSRNGKAMGADLCRECTCYCQHHSIPVLYHRGYLRLSIHKYDTNDANLCTHLTNQKKDQRYEEVKDDTVWSMEQFQRLRLNGAIRGRASGGKQQQAGPPEDNWVFQGMERQMKAILQHMFNAVKHKTAGQAGYFELYGIDFMVDSDYKSLLPLKNAQNFHVLHCGGSGNTSTAPRAQRGSSP</sequence>
<dbReference type="Gene3D" id="3.30.470.20">
    <property type="entry name" value="ATP-grasp fold, B domain"/>
    <property type="match status" value="1"/>
</dbReference>
<reference evidence="2" key="1">
    <citation type="submission" date="2016-11" db="UniProtKB">
        <authorList>
            <consortium name="WormBaseParasite"/>
        </authorList>
    </citation>
    <scope>IDENTIFICATION</scope>
</reference>
<dbReference type="WBParaSite" id="maker-unitig_39641-snap-gene-0.2-mRNA-1">
    <property type="protein sequence ID" value="maker-unitig_39641-snap-gene-0.2-mRNA-1"/>
    <property type="gene ID" value="maker-unitig_39641-snap-gene-0.2"/>
</dbReference>
<organism evidence="1 2">
    <name type="scientific">Macrostomum lignano</name>
    <dbReference type="NCBI Taxonomy" id="282301"/>
    <lineage>
        <taxon>Eukaryota</taxon>
        <taxon>Metazoa</taxon>
        <taxon>Spiralia</taxon>
        <taxon>Lophotrochozoa</taxon>
        <taxon>Platyhelminthes</taxon>
        <taxon>Rhabditophora</taxon>
        <taxon>Macrostomorpha</taxon>
        <taxon>Macrostomida</taxon>
        <taxon>Macrostomidae</taxon>
        <taxon>Macrostomum</taxon>
    </lineage>
</organism>
<dbReference type="GO" id="GO:0070737">
    <property type="term" value="F:protein-glycine ligase activity, elongating"/>
    <property type="evidence" value="ECO:0007669"/>
    <property type="project" value="TreeGrafter"/>
</dbReference>